<feature type="region of interest" description="Disordered" evidence="1">
    <location>
        <begin position="1"/>
        <end position="24"/>
    </location>
</feature>
<evidence type="ECO:0000313" key="4">
    <source>
        <dbReference type="Proteomes" id="UP000327157"/>
    </source>
</evidence>
<dbReference type="AlphaFoldDB" id="A0A5N5FVS6"/>
<name>A0A5N5FVS6_9ROSA</name>
<dbReference type="OrthoDB" id="513574at2759"/>
<evidence type="ECO:0000256" key="1">
    <source>
        <dbReference type="SAM" id="MobiDB-lite"/>
    </source>
</evidence>
<keyword evidence="2" id="KW-0812">Transmembrane</keyword>
<dbReference type="Proteomes" id="UP000327157">
    <property type="component" value="Chromosome 10"/>
</dbReference>
<dbReference type="PANTHER" id="PTHR33372:SF10">
    <property type="entry name" value="OS03G0137300 PROTEIN"/>
    <property type="match status" value="1"/>
</dbReference>
<dbReference type="GO" id="GO:0031969">
    <property type="term" value="C:chloroplast membrane"/>
    <property type="evidence" value="ECO:0007669"/>
    <property type="project" value="TreeGrafter"/>
</dbReference>
<accession>A0A5N5FVS6</accession>
<dbReference type="InterPro" id="IPR021788">
    <property type="entry name" value="CPP1-like"/>
</dbReference>
<evidence type="ECO:0000256" key="2">
    <source>
        <dbReference type="SAM" id="Phobius"/>
    </source>
</evidence>
<evidence type="ECO:0000313" key="3">
    <source>
        <dbReference type="EMBL" id="KAB2602374.1"/>
    </source>
</evidence>
<organism evidence="3 4">
    <name type="scientific">Pyrus ussuriensis x Pyrus communis</name>
    <dbReference type="NCBI Taxonomy" id="2448454"/>
    <lineage>
        <taxon>Eukaryota</taxon>
        <taxon>Viridiplantae</taxon>
        <taxon>Streptophyta</taxon>
        <taxon>Embryophyta</taxon>
        <taxon>Tracheophyta</taxon>
        <taxon>Spermatophyta</taxon>
        <taxon>Magnoliopsida</taxon>
        <taxon>eudicotyledons</taxon>
        <taxon>Gunneridae</taxon>
        <taxon>Pentapetalae</taxon>
        <taxon>rosids</taxon>
        <taxon>fabids</taxon>
        <taxon>Rosales</taxon>
        <taxon>Rosaceae</taxon>
        <taxon>Amygdaloideae</taxon>
        <taxon>Maleae</taxon>
        <taxon>Pyrus</taxon>
    </lineage>
</organism>
<evidence type="ECO:0008006" key="5">
    <source>
        <dbReference type="Google" id="ProtNLM"/>
    </source>
</evidence>
<feature type="transmembrane region" description="Helical" evidence="2">
    <location>
        <begin position="233"/>
        <end position="251"/>
    </location>
</feature>
<dbReference type="Pfam" id="PF11833">
    <property type="entry name" value="CPP1-like"/>
    <property type="match status" value="1"/>
</dbReference>
<protein>
    <recommendedName>
        <fullName evidence="5">Protein CHAPERONE-LIKE PROTEIN OF POR1</fullName>
    </recommendedName>
</protein>
<dbReference type="EMBL" id="SMOL01000695">
    <property type="protein sequence ID" value="KAB2602374.1"/>
    <property type="molecule type" value="Genomic_DNA"/>
</dbReference>
<sequence>MAVTLSVRPHRLSAGSSFPRPPVRLPGPAGIGKPPMQFVPWRGSIVPSRHTLTWAATAGSRADDNAPFEMSVENALKLLGVSDGASFDEILRAKNSIVAACKDDQEAIAQVEAAYDMLLMRSLTQRRAGKVVNSSVRYADVKPVSASGIGSVRQWLQATVKNPPIAVETPSTSDLGVQVGVYGALMALTYVNGASGYSSGPYGGADVPGLILAGSFGASLYFMTKKNIKLGKATIITVGGLVAGAVVGSAVENFLQVDIVPFLGIHSPAAVVSEFIIFLQLVVSLYLK</sequence>
<reference evidence="3 4" key="3">
    <citation type="submission" date="2019-11" db="EMBL/GenBank/DDBJ databases">
        <title>A de novo genome assembly of a pear dwarfing rootstock.</title>
        <authorList>
            <person name="Wang F."/>
            <person name="Wang J."/>
            <person name="Li S."/>
            <person name="Zhang Y."/>
            <person name="Fang M."/>
            <person name="Ma L."/>
            <person name="Zhao Y."/>
            <person name="Jiang S."/>
        </authorList>
    </citation>
    <scope>NUCLEOTIDE SEQUENCE [LARGE SCALE GENOMIC DNA]</scope>
    <source>
        <strain evidence="3">S2</strain>
        <tissue evidence="3">Leaf</tissue>
    </source>
</reference>
<comment type="caution">
    <text evidence="3">The sequence shown here is derived from an EMBL/GenBank/DDBJ whole genome shotgun (WGS) entry which is preliminary data.</text>
</comment>
<reference evidence="3 4" key="1">
    <citation type="submission" date="2019-09" db="EMBL/GenBank/DDBJ databases">
        <authorList>
            <person name="Ou C."/>
        </authorList>
    </citation>
    <scope>NUCLEOTIDE SEQUENCE [LARGE SCALE GENOMIC DNA]</scope>
    <source>
        <strain evidence="3">S2</strain>
        <tissue evidence="3">Leaf</tissue>
    </source>
</reference>
<dbReference type="PANTHER" id="PTHR33372">
    <property type="match status" value="1"/>
</dbReference>
<keyword evidence="2" id="KW-1133">Transmembrane helix</keyword>
<keyword evidence="2" id="KW-0472">Membrane</keyword>
<proteinExistence type="predicted"/>
<gene>
    <name evidence="3" type="ORF">D8674_003379</name>
</gene>
<feature type="transmembrane region" description="Helical" evidence="2">
    <location>
        <begin position="263"/>
        <end position="287"/>
    </location>
</feature>
<keyword evidence="4" id="KW-1185">Reference proteome</keyword>
<reference evidence="4" key="2">
    <citation type="submission" date="2019-10" db="EMBL/GenBank/DDBJ databases">
        <title>A de novo genome assembly of a pear dwarfing rootstock.</title>
        <authorList>
            <person name="Wang F."/>
            <person name="Wang J."/>
            <person name="Li S."/>
            <person name="Zhang Y."/>
            <person name="Fang M."/>
            <person name="Ma L."/>
            <person name="Zhao Y."/>
            <person name="Jiang S."/>
        </authorList>
    </citation>
    <scope>NUCLEOTIDE SEQUENCE [LARGE SCALE GENOMIC DNA]</scope>
</reference>